<gene>
    <name evidence="1" type="ORF">V6N12_031046</name>
</gene>
<organism evidence="1 2">
    <name type="scientific">Hibiscus sabdariffa</name>
    <name type="common">roselle</name>
    <dbReference type="NCBI Taxonomy" id="183260"/>
    <lineage>
        <taxon>Eukaryota</taxon>
        <taxon>Viridiplantae</taxon>
        <taxon>Streptophyta</taxon>
        <taxon>Embryophyta</taxon>
        <taxon>Tracheophyta</taxon>
        <taxon>Spermatophyta</taxon>
        <taxon>Magnoliopsida</taxon>
        <taxon>eudicotyledons</taxon>
        <taxon>Gunneridae</taxon>
        <taxon>Pentapetalae</taxon>
        <taxon>rosids</taxon>
        <taxon>malvids</taxon>
        <taxon>Malvales</taxon>
        <taxon>Malvaceae</taxon>
        <taxon>Malvoideae</taxon>
        <taxon>Hibiscus</taxon>
    </lineage>
</organism>
<sequence>MLEGNATVDWQVMGTSSWLVEENLGIEQCIEDTHAGTLDLSTECELELAGRECEMFGIDGQTSVGSKNFVTTTLYDDAFTRDKIGRCIRKVSSIDLVF</sequence>
<proteinExistence type="predicted"/>
<reference evidence="1 2" key="1">
    <citation type="journal article" date="2024" name="G3 (Bethesda)">
        <title>Genome assembly of Hibiscus sabdariffa L. provides insights into metabolisms of medicinal natural products.</title>
        <authorList>
            <person name="Kim T."/>
        </authorList>
    </citation>
    <scope>NUCLEOTIDE SEQUENCE [LARGE SCALE GENOMIC DNA]</scope>
    <source>
        <strain evidence="1">TK-2024</strain>
        <tissue evidence="1">Old leaves</tissue>
    </source>
</reference>
<name>A0ABR2E7U2_9ROSI</name>
<accession>A0ABR2E7U2</accession>
<comment type="caution">
    <text evidence="1">The sequence shown here is derived from an EMBL/GenBank/DDBJ whole genome shotgun (WGS) entry which is preliminary data.</text>
</comment>
<dbReference type="Proteomes" id="UP001472677">
    <property type="component" value="Unassembled WGS sequence"/>
</dbReference>
<evidence type="ECO:0000313" key="2">
    <source>
        <dbReference type="Proteomes" id="UP001472677"/>
    </source>
</evidence>
<evidence type="ECO:0000313" key="1">
    <source>
        <dbReference type="EMBL" id="KAK8554068.1"/>
    </source>
</evidence>
<protein>
    <submittedName>
        <fullName evidence="1">Uncharacterized protein</fullName>
    </submittedName>
</protein>
<dbReference type="EMBL" id="JBBPBM010000019">
    <property type="protein sequence ID" value="KAK8554068.1"/>
    <property type="molecule type" value="Genomic_DNA"/>
</dbReference>
<keyword evidence="2" id="KW-1185">Reference proteome</keyword>